<protein>
    <submittedName>
        <fullName evidence="2">RimJ/RimL family protein N-acetyltransferase</fullName>
    </submittedName>
</protein>
<dbReference type="Pfam" id="PF13302">
    <property type="entry name" value="Acetyltransf_3"/>
    <property type="match status" value="1"/>
</dbReference>
<proteinExistence type="predicted"/>
<gene>
    <name evidence="2" type="ORF">FHX71_005000</name>
</gene>
<dbReference type="PANTHER" id="PTHR43610:SF1">
    <property type="entry name" value="N-ACETYLTRANSFERASE DOMAIN-CONTAINING PROTEIN"/>
    <property type="match status" value="1"/>
</dbReference>
<keyword evidence="3" id="KW-1185">Reference proteome</keyword>
<name>A0A7W3JDT3_9MICO</name>
<reference evidence="2 3" key="1">
    <citation type="submission" date="2020-07" db="EMBL/GenBank/DDBJ databases">
        <title>Sequencing the genomes of 1000 actinobacteria strains.</title>
        <authorList>
            <person name="Klenk H.-P."/>
        </authorList>
    </citation>
    <scope>NUCLEOTIDE SEQUENCE [LARGE SCALE GENOMIC DNA]</scope>
    <source>
        <strain evidence="2 3">DSM 44121</strain>
    </source>
</reference>
<keyword evidence="2" id="KW-0808">Transferase</keyword>
<dbReference type="RefSeq" id="WP_182620195.1">
    <property type="nucleotide sequence ID" value="NZ_BAAATF010000009.1"/>
</dbReference>
<dbReference type="InterPro" id="IPR016181">
    <property type="entry name" value="Acyl_CoA_acyltransferase"/>
</dbReference>
<organism evidence="2 3">
    <name type="scientific">Promicromonospora sukumoe</name>
    <dbReference type="NCBI Taxonomy" id="88382"/>
    <lineage>
        <taxon>Bacteria</taxon>
        <taxon>Bacillati</taxon>
        <taxon>Actinomycetota</taxon>
        <taxon>Actinomycetes</taxon>
        <taxon>Micrococcales</taxon>
        <taxon>Promicromonosporaceae</taxon>
        <taxon>Promicromonospora</taxon>
    </lineage>
</organism>
<feature type="domain" description="N-acetyltransferase" evidence="1">
    <location>
        <begin position="12"/>
        <end position="168"/>
    </location>
</feature>
<evidence type="ECO:0000259" key="1">
    <source>
        <dbReference type="PROSITE" id="PS51186"/>
    </source>
</evidence>
<dbReference type="PROSITE" id="PS51186">
    <property type="entry name" value="GNAT"/>
    <property type="match status" value="1"/>
</dbReference>
<dbReference type="Gene3D" id="3.40.630.30">
    <property type="match status" value="1"/>
</dbReference>
<dbReference type="GO" id="GO:0016747">
    <property type="term" value="F:acyltransferase activity, transferring groups other than amino-acyl groups"/>
    <property type="evidence" value="ECO:0007669"/>
    <property type="project" value="InterPro"/>
</dbReference>
<comment type="caution">
    <text evidence="2">The sequence shown here is derived from an EMBL/GenBank/DDBJ whole genome shotgun (WGS) entry which is preliminary data.</text>
</comment>
<dbReference type="AlphaFoldDB" id="A0A7W3JDT3"/>
<accession>A0A7W3JDT3</accession>
<dbReference type="SUPFAM" id="SSF55729">
    <property type="entry name" value="Acyl-CoA N-acyltransferases (Nat)"/>
    <property type="match status" value="1"/>
</dbReference>
<dbReference type="Proteomes" id="UP000540568">
    <property type="component" value="Unassembled WGS sequence"/>
</dbReference>
<dbReference type="InterPro" id="IPR000182">
    <property type="entry name" value="GNAT_dom"/>
</dbReference>
<dbReference type="PANTHER" id="PTHR43610">
    <property type="entry name" value="BLL6696 PROTEIN"/>
    <property type="match status" value="1"/>
</dbReference>
<sequence length="197" mass="21420">MLHDLTLSAHGVRLEPLTREHAPALAGLVDDGLWAGMTTALPDTTPAMEAYVDAAVAAPDHLAFAVLGPDGEVRGSTRFYELNAGQRRVEIGSTFYGRDWWAGLTNPACKLMLLRHAFETLGLRRVALRCDARNTRSRAAILKLGAREEGRLRGHRVAPDGSEGDTLYFSVLSDEWPGVRDGLVSRLTALTAVSESR</sequence>
<evidence type="ECO:0000313" key="3">
    <source>
        <dbReference type="Proteomes" id="UP000540568"/>
    </source>
</evidence>
<evidence type="ECO:0000313" key="2">
    <source>
        <dbReference type="EMBL" id="MBA8810993.1"/>
    </source>
</evidence>
<dbReference type="EMBL" id="JACGWV010000003">
    <property type="protein sequence ID" value="MBA8810993.1"/>
    <property type="molecule type" value="Genomic_DNA"/>
</dbReference>